<dbReference type="Gene3D" id="3.90.1530.10">
    <property type="entry name" value="Conserved hypothetical protein from pyrococcus furiosus pfu- 392566-001, ParB domain"/>
    <property type="match status" value="1"/>
</dbReference>
<sequence>MKYRGQMRTAMLNDRFIKPTEYARWADARRRFEHRQRDRDLVAQLRQSIPRDGLREPIILGVSDRHPDVYVADGHHRAVALMGLGVPTFPFHWYWIRSFGVRMEADPFPFHLLDR</sequence>
<evidence type="ECO:0000313" key="2">
    <source>
        <dbReference type="Proteomes" id="UP000181909"/>
    </source>
</evidence>
<proteinExistence type="predicted"/>
<evidence type="ECO:0000313" key="1">
    <source>
        <dbReference type="EMBL" id="SFY45096.1"/>
    </source>
</evidence>
<dbReference type="OrthoDB" id="4231106at2"/>
<dbReference type="STRING" id="1893.SAMN02787144_10606"/>
<protein>
    <submittedName>
        <fullName evidence="1">ParB-like nuclease domain-containing protein</fullName>
    </submittedName>
</protein>
<dbReference type="Proteomes" id="UP000181909">
    <property type="component" value="Unassembled WGS sequence"/>
</dbReference>
<reference evidence="1 2" key="1">
    <citation type="submission" date="2016-11" db="EMBL/GenBank/DDBJ databases">
        <authorList>
            <person name="Jaros S."/>
            <person name="Januszkiewicz K."/>
            <person name="Wedrychowicz H."/>
        </authorList>
    </citation>
    <scope>NUCLEOTIDE SEQUENCE [LARGE SCALE GENOMIC DNA]</scope>
    <source>
        <strain evidence="1 2">OK807</strain>
    </source>
</reference>
<name>A0A1K2FD49_STRAR</name>
<dbReference type="EMBL" id="FPJO01000060">
    <property type="protein sequence ID" value="SFY45096.1"/>
    <property type="molecule type" value="Genomic_DNA"/>
</dbReference>
<accession>A0A1K2FD49</accession>
<dbReference type="RefSeq" id="WP_072489693.1">
    <property type="nucleotide sequence ID" value="NZ_FPJO01000060.1"/>
</dbReference>
<organism evidence="1 2">
    <name type="scientific">Streptomyces atratus</name>
    <dbReference type="NCBI Taxonomy" id="1893"/>
    <lineage>
        <taxon>Bacteria</taxon>
        <taxon>Bacillati</taxon>
        <taxon>Actinomycetota</taxon>
        <taxon>Actinomycetes</taxon>
        <taxon>Kitasatosporales</taxon>
        <taxon>Streptomycetaceae</taxon>
        <taxon>Streptomyces</taxon>
    </lineage>
</organism>
<dbReference type="InterPro" id="IPR036086">
    <property type="entry name" value="ParB/Sulfiredoxin_sf"/>
</dbReference>
<gene>
    <name evidence="1" type="ORF">SAMN02787144_10606</name>
</gene>
<dbReference type="SUPFAM" id="SSF110849">
    <property type="entry name" value="ParB/Sulfiredoxin"/>
    <property type="match status" value="1"/>
</dbReference>
<dbReference type="AlphaFoldDB" id="A0A1K2FD49"/>